<dbReference type="InterPro" id="IPR003772">
    <property type="entry name" value="YceD"/>
</dbReference>
<dbReference type="EMBL" id="QFLI01000010">
    <property type="protein sequence ID" value="PXX97022.1"/>
    <property type="molecule type" value="Genomic_DNA"/>
</dbReference>
<dbReference type="OrthoDB" id="1524821at2"/>
<comment type="caution">
    <text evidence="1">The sequence shown here is derived from an EMBL/GenBank/DDBJ whole genome shotgun (WGS) entry which is preliminary data.</text>
</comment>
<dbReference type="Pfam" id="PF02620">
    <property type="entry name" value="YceD"/>
    <property type="match status" value="1"/>
</dbReference>
<dbReference type="Proteomes" id="UP000248079">
    <property type="component" value="Unassembled WGS sequence"/>
</dbReference>
<name>A0A2V3ZTI4_9BACT</name>
<keyword evidence="1" id="KW-0238">DNA-binding</keyword>
<accession>A0A2V3ZTI4</accession>
<gene>
    <name evidence="1" type="ORF">DF185_18525</name>
</gene>
<reference evidence="1 2" key="1">
    <citation type="submission" date="2018-05" db="EMBL/GenBank/DDBJ databases">
        <title>Marinifilum breve JC075T sp. nov., a marine bacterium isolated from Yongle Blue Hole in the South China Sea.</title>
        <authorList>
            <person name="Fu T."/>
        </authorList>
    </citation>
    <scope>NUCLEOTIDE SEQUENCE [LARGE SCALE GENOMIC DNA]</scope>
    <source>
        <strain evidence="1 2">JC075</strain>
    </source>
</reference>
<dbReference type="AlphaFoldDB" id="A0A2V3ZTI4"/>
<evidence type="ECO:0000313" key="1">
    <source>
        <dbReference type="EMBL" id="PXX97022.1"/>
    </source>
</evidence>
<organism evidence="1 2">
    <name type="scientific">Marinifilum breve</name>
    <dbReference type="NCBI Taxonomy" id="2184082"/>
    <lineage>
        <taxon>Bacteria</taxon>
        <taxon>Pseudomonadati</taxon>
        <taxon>Bacteroidota</taxon>
        <taxon>Bacteroidia</taxon>
        <taxon>Marinilabiliales</taxon>
        <taxon>Marinifilaceae</taxon>
    </lineage>
</organism>
<sequence>MRKINFYTFAKFYLNILEYPTKYTIPFKGLKDGLHEFDFKVDHEFFEYFQEEDVYQAKADVKITFNKKTLVTTLQFELKGKLNVACDRCLEDLEIEVEGENSLHLKFGEEHEELADDVIVLAESDNEINVAQYIYELFELSLPLSFVHPDDEEGNSTCNEKMIQKLNDLSVNEEEKIDPRWNDLRKLIDNN</sequence>
<dbReference type="GO" id="GO:0003677">
    <property type="term" value="F:DNA binding"/>
    <property type="evidence" value="ECO:0007669"/>
    <property type="project" value="UniProtKB-KW"/>
</dbReference>
<proteinExistence type="predicted"/>
<evidence type="ECO:0000313" key="2">
    <source>
        <dbReference type="Proteomes" id="UP000248079"/>
    </source>
</evidence>
<protein>
    <submittedName>
        <fullName evidence="1">DNA-binding protein</fullName>
    </submittedName>
</protein>
<keyword evidence="2" id="KW-1185">Reference proteome</keyword>